<evidence type="ECO:0000313" key="1">
    <source>
        <dbReference type="EMBL" id="PWN06854.1"/>
    </source>
</evidence>
<organism evidence="1 2">
    <name type="scientific">Rhodohalobacter mucosus</name>
    <dbReference type="NCBI Taxonomy" id="2079485"/>
    <lineage>
        <taxon>Bacteria</taxon>
        <taxon>Pseudomonadati</taxon>
        <taxon>Balneolota</taxon>
        <taxon>Balneolia</taxon>
        <taxon>Balneolales</taxon>
        <taxon>Balneolaceae</taxon>
        <taxon>Rhodohalobacter</taxon>
    </lineage>
</organism>
<protein>
    <submittedName>
        <fullName evidence="1">Uncharacterized protein</fullName>
    </submittedName>
</protein>
<reference evidence="1 2" key="1">
    <citation type="submission" date="2018-05" db="EMBL/GenBank/DDBJ databases">
        <title>Rhodohalobacter halophilus gen. nov., sp. nov., a moderately halophilic member of the family Balneolaceae.</title>
        <authorList>
            <person name="Liu Z.-W."/>
        </authorList>
    </citation>
    <scope>NUCLEOTIDE SEQUENCE [LARGE SCALE GENOMIC DNA]</scope>
    <source>
        <strain evidence="1 2">8A47</strain>
    </source>
</reference>
<name>A0A316TWD1_9BACT</name>
<comment type="caution">
    <text evidence="1">The sequence shown here is derived from an EMBL/GenBank/DDBJ whole genome shotgun (WGS) entry which is preliminary data.</text>
</comment>
<dbReference type="Proteomes" id="UP000245533">
    <property type="component" value="Unassembled WGS sequence"/>
</dbReference>
<accession>A0A316TWD1</accession>
<keyword evidence="2" id="KW-1185">Reference proteome</keyword>
<dbReference type="RefSeq" id="WP_109646188.1">
    <property type="nucleotide sequence ID" value="NZ_QGGB01000005.1"/>
</dbReference>
<sequence>MADCPALDQSAFFNIWAFETGAAYYAIHYAKASQAKGLQGSRYKVPRRLGAANSTQQVQGEI</sequence>
<evidence type="ECO:0000313" key="2">
    <source>
        <dbReference type="Proteomes" id="UP000245533"/>
    </source>
</evidence>
<gene>
    <name evidence="1" type="ORF">DDZ15_06150</name>
</gene>
<dbReference type="EMBL" id="QGGB01000005">
    <property type="protein sequence ID" value="PWN06854.1"/>
    <property type="molecule type" value="Genomic_DNA"/>
</dbReference>
<dbReference type="AlphaFoldDB" id="A0A316TWD1"/>
<proteinExistence type="predicted"/>